<dbReference type="SUPFAM" id="SSF48050">
    <property type="entry name" value="Hemocyanin, N-terminal domain"/>
    <property type="match status" value="1"/>
</dbReference>
<feature type="domain" description="Hemocyanin N-terminal" evidence="4">
    <location>
        <begin position="42"/>
        <end position="165"/>
    </location>
</feature>
<dbReference type="Gene3D" id="1.10.1280.10">
    <property type="entry name" value="Di-copper center containing domain from catechol oxidase"/>
    <property type="match status" value="1"/>
</dbReference>
<dbReference type="AlphaFoldDB" id="A0A8K0D9G5"/>
<evidence type="ECO:0000259" key="3">
    <source>
        <dbReference type="Pfam" id="PF00372"/>
    </source>
</evidence>
<dbReference type="Proteomes" id="UP000801492">
    <property type="component" value="Unassembled WGS sequence"/>
</dbReference>
<dbReference type="PANTHER" id="PTHR11511">
    <property type="entry name" value="LARVAL STORAGE PROTEIN/PHENOLOXIDASE"/>
    <property type="match status" value="1"/>
</dbReference>
<dbReference type="GO" id="GO:0045735">
    <property type="term" value="F:nutrient reservoir activity"/>
    <property type="evidence" value="ECO:0007669"/>
    <property type="project" value="UniProtKB-KW"/>
</dbReference>
<dbReference type="InterPro" id="IPR037020">
    <property type="entry name" value="Hemocyanin_C_sf"/>
</dbReference>
<sequence>MRFTVAALLVGLCALALATPVVEEQGIQGGYHQYKLHDKDYLTQYKDVLTLFKYVHQRTYYKYHVDIAKDYSIEHNLNGYTVSLHFYRFLLEFLHYYREGMLPRDEVFSVFYDYHLKQAVALFKVLYYAKDFDTFYKTACWARYYLNQGMFLYSFSVALIHRYDTYTMVLPPIYEIYPYYFFNTEVIQKAQYYKQLWTGTGVQQPHGYVIHANYSGWYLNLHPEQSMSYFTEDIGVNAYYYYYNLYRPFWMNTEEYGIKTYQRGEEFYYFYQQLVARYYLERLSNDFGEIGTYDYNAQFETGYYPSLRYPNGLAFPERSNWVYFFTNYYNHGQSYSLKGQYPYSYYKVLDYERRIRDAIDAGFVYGEEGQKINLFEPHGFNTLGNIIESNPDSPNTRFYGYLQVFARHLLGYSYQPLHEYKIAPSALEHFETSLRDPAFWMFYKRIILYFQKYKYHLSHYTYDDLIYAGVKVEGIQVDPLVTYFEQYDVDLTNAVYMNEQEWQHNTFEVYARQWRLNHKPFAYKINVVSEKPTQAVVRVFIGPKYDEYGRYIHIDENRLNFVEFDKFKYELKAGQNVIERNSHQIFYAADRTTYKHLYQWVMSGVHGDDFVTHGSELYYAFPNRFLLPKGKIGGQVYQFYVIVSPYKPVGNWGHQHQNYLQHYHQKYPQHHEVYQKLHAGQDYGFWQYPMVGLGVQYLDDYPLGYPFDKPISTYSFYVPNSYFQDVVIYHKHTGDINTSAYHGDTYHHVEDTYHHGGDSYEQGVGTYGTYQHGDSTYHHGDSTYHHGDSTYHHVY</sequence>
<keyword evidence="7" id="KW-1185">Reference proteome</keyword>
<dbReference type="InterPro" id="IPR036697">
    <property type="entry name" value="Hemocyanin_N_sf"/>
</dbReference>
<evidence type="ECO:0000259" key="5">
    <source>
        <dbReference type="Pfam" id="PF03723"/>
    </source>
</evidence>
<dbReference type="Gene3D" id="2.60.40.1520">
    <property type="entry name" value="Hemocyanin, C-terminal domain"/>
    <property type="match status" value="1"/>
</dbReference>
<feature type="signal peptide" evidence="2">
    <location>
        <begin position="1"/>
        <end position="18"/>
    </location>
</feature>
<evidence type="ECO:0000256" key="2">
    <source>
        <dbReference type="SAM" id="SignalP"/>
    </source>
</evidence>
<feature type="domain" description="Hemocyanin middle" evidence="3">
    <location>
        <begin position="172"/>
        <end position="450"/>
    </location>
</feature>
<dbReference type="OrthoDB" id="6371642at2759"/>
<dbReference type="GO" id="GO:0005615">
    <property type="term" value="C:extracellular space"/>
    <property type="evidence" value="ECO:0007669"/>
    <property type="project" value="UniProtKB-ARBA"/>
</dbReference>
<dbReference type="InterPro" id="IPR008922">
    <property type="entry name" value="Di-copper_centre_dom_sf"/>
</dbReference>
<protein>
    <submittedName>
        <fullName evidence="6">Uncharacterized protein</fullName>
    </submittedName>
</protein>
<dbReference type="PANTHER" id="PTHR11511:SF5">
    <property type="entry name" value="FAT-BODY PROTEIN 1-RELATED"/>
    <property type="match status" value="1"/>
</dbReference>
<dbReference type="InterPro" id="IPR005203">
    <property type="entry name" value="Hemocyanin_C"/>
</dbReference>
<dbReference type="Pfam" id="PF03722">
    <property type="entry name" value="Hemocyanin_N"/>
    <property type="match status" value="1"/>
</dbReference>
<dbReference type="InterPro" id="IPR013788">
    <property type="entry name" value="Hemocyanin/hexamerin"/>
</dbReference>
<evidence type="ECO:0000313" key="6">
    <source>
        <dbReference type="EMBL" id="KAF2901629.1"/>
    </source>
</evidence>
<dbReference type="Pfam" id="PF00372">
    <property type="entry name" value="Hemocyanin_M"/>
    <property type="match status" value="1"/>
</dbReference>
<name>A0A8K0D9G5_IGNLU</name>
<feature type="domain" description="Hemocyanin C-terminal" evidence="5">
    <location>
        <begin position="459"/>
        <end position="730"/>
    </location>
</feature>
<dbReference type="InterPro" id="IPR000896">
    <property type="entry name" value="Hemocyanin/hexamerin_mid_dom"/>
</dbReference>
<dbReference type="Gene3D" id="1.20.1370.10">
    <property type="entry name" value="Hemocyanin, N-terminal domain"/>
    <property type="match status" value="1"/>
</dbReference>
<dbReference type="Pfam" id="PF03723">
    <property type="entry name" value="Hemocyanin_C"/>
    <property type="match status" value="1"/>
</dbReference>
<dbReference type="SUPFAM" id="SSF81296">
    <property type="entry name" value="E set domains"/>
    <property type="match status" value="1"/>
</dbReference>
<reference evidence="6" key="1">
    <citation type="submission" date="2019-08" db="EMBL/GenBank/DDBJ databases">
        <title>The genome of the North American firefly Photinus pyralis.</title>
        <authorList>
            <consortium name="Photinus pyralis genome working group"/>
            <person name="Fallon T.R."/>
            <person name="Sander Lower S.E."/>
            <person name="Weng J.-K."/>
        </authorList>
    </citation>
    <scope>NUCLEOTIDE SEQUENCE</scope>
    <source>
        <strain evidence="6">TRF0915ILg1</strain>
        <tissue evidence="6">Whole body</tissue>
    </source>
</reference>
<dbReference type="EMBL" id="VTPC01001533">
    <property type="protein sequence ID" value="KAF2901629.1"/>
    <property type="molecule type" value="Genomic_DNA"/>
</dbReference>
<dbReference type="SUPFAM" id="SSF48056">
    <property type="entry name" value="Di-copper centre-containing domain"/>
    <property type="match status" value="1"/>
</dbReference>
<dbReference type="PROSITE" id="PS00210">
    <property type="entry name" value="HEMOCYANIN_2"/>
    <property type="match status" value="1"/>
</dbReference>
<dbReference type="InterPro" id="IPR014756">
    <property type="entry name" value="Ig_E-set"/>
</dbReference>
<evidence type="ECO:0000313" key="7">
    <source>
        <dbReference type="Proteomes" id="UP000801492"/>
    </source>
</evidence>
<keyword evidence="1" id="KW-0758">Storage protein</keyword>
<dbReference type="PRINTS" id="PR00187">
    <property type="entry name" value="HAEMOCYANIN"/>
</dbReference>
<comment type="caution">
    <text evidence="6">The sequence shown here is derived from an EMBL/GenBank/DDBJ whole genome shotgun (WGS) entry which is preliminary data.</text>
</comment>
<evidence type="ECO:0000256" key="1">
    <source>
        <dbReference type="ARBA" id="ARBA00022761"/>
    </source>
</evidence>
<proteinExistence type="predicted"/>
<keyword evidence="2" id="KW-0732">Signal</keyword>
<dbReference type="InterPro" id="IPR005204">
    <property type="entry name" value="Hemocyanin_N"/>
</dbReference>
<evidence type="ECO:0000259" key="4">
    <source>
        <dbReference type="Pfam" id="PF03722"/>
    </source>
</evidence>
<organism evidence="6 7">
    <name type="scientific">Ignelater luminosus</name>
    <name type="common">Cucubano</name>
    <name type="synonym">Pyrophorus luminosus</name>
    <dbReference type="NCBI Taxonomy" id="2038154"/>
    <lineage>
        <taxon>Eukaryota</taxon>
        <taxon>Metazoa</taxon>
        <taxon>Ecdysozoa</taxon>
        <taxon>Arthropoda</taxon>
        <taxon>Hexapoda</taxon>
        <taxon>Insecta</taxon>
        <taxon>Pterygota</taxon>
        <taxon>Neoptera</taxon>
        <taxon>Endopterygota</taxon>
        <taxon>Coleoptera</taxon>
        <taxon>Polyphaga</taxon>
        <taxon>Elateriformia</taxon>
        <taxon>Elateroidea</taxon>
        <taxon>Elateridae</taxon>
        <taxon>Agrypninae</taxon>
        <taxon>Pyrophorini</taxon>
        <taxon>Ignelater</taxon>
    </lineage>
</organism>
<accession>A0A8K0D9G5</accession>
<feature type="chain" id="PRO_5035470537" evidence="2">
    <location>
        <begin position="19"/>
        <end position="795"/>
    </location>
</feature>
<gene>
    <name evidence="6" type="ORF">ILUMI_04554</name>
</gene>